<accession>A0ABN8NTC1</accession>
<evidence type="ECO:0008006" key="9">
    <source>
        <dbReference type="Google" id="ProtNLM"/>
    </source>
</evidence>
<reference evidence="7 8" key="1">
    <citation type="submission" date="2022-05" db="EMBL/GenBank/DDBJ databases">
        <authorList>
            <consortium name="Genoscope - CEA"/>
            <person name="William W."/>
        </authorList>
    </citation>
    <scope>NUCLEOTIDE SEQUENCE [LARGE SCALE GENOMIC DNA]</scope>
</reference>
<comment type="subcellular location">
    <subcellularLocation>
        <location evidence="1">Membrane</location>
        <topology evidence="1">Multi-pass membrane protein</topology>
    </subcellularLocation>
</comment>
<feature type="transmembrane region" description="Helical" evidence="6">
    <location>
        <begin position="80"/>
        <end position="105"/>
    </location>
</feature>
<evidence type="ECO:0000256" key="3">
    <source>
        <dbReference type="ARBA" id="ARBA00022692"/>
    </source>
</evidence>
<dbReference type="InterPro" id="IPR018781">
    <property type="entry name" value="TPRA1/CAND2/CAND8"/>
</dbReference>
<keyword evidence="3 6" id="KW-0812">Transmembrane</keyword>
<evidence type="ECO:0000256" key="6">
    <source>
        <dbReference type="SAM" id="Phobius"/>
    </source>
</evidence>
<feature type="transmembrane region" description="Helical" evidence="6">
    <location>
        <begin position="117"/>
        <end position="141"/>
    </location>
</feature>
<feature type="transmembrane region" description="Helical" evidence="6">
    <location>
        <begin position="153"/>
        <end position="171"/>
    </location>
</feature>
<keyword evidence="5 6" id="KW-0472">Membrane</keyword>
<evidence type="ECO:0000313" key="8">
    <source>
        <dbReference type="Proteomes" id="UP001159405"/>
    </source>
</evidence>
<organism evidence="7 8">
    <name type="scientific">Porites lobata</name>
    <dbReference type="NCBI Taxonomy" id="104759"/>
    <lineage>
        <taxon>Eukaryota</taxon>
        <taxon>Metazoa</taxon>
        <taxon>Cnidaria</taxon>
        <taxon>Anthozoa</taxon>
        <taxon>Hexacorallia</taxon>
        <taxon>Scleractinia</taxon>
        <taxon>Fungiina</taxon>
        <taxon>Poritidae</taxon>
        <taxon>Porites</taxon>
    </lineage>
</organism>
<evidence type="ECO:0000256" key="4">
    <source>
        <dbReference type="ARBA" id="ARBA00022989"/>
    </source>
</evidence>
<gene>
    <name evidence="7" type="ORF">PLOB_00026045</name>
</gene>
<protein>
    <recommendedName>
        <fullName evidence="9">Transmembrane protein adipocyte-associated 1</fullName>
    </recommendedName>
</protein>
<evidence type="ECO:0000256" key="5">
    <source>
        <dbReference type="ARBA" id="ARBA00023136"/>
    </source>
</evidence>
<dbReference type="PANTHER" id="PTHR15876:SF8">
    <property type="entry name" value="TRANSMEMBRANE PROTEIN ADIPOCYTE-ASSOCIATED 1"/>
    <property type="match status" value="1"/>
</dbReference>
<name>A0ABN8NTC1_9CNID</name>
<keyword evidence="8" id="KW-1185">Reference proteome</keyword>
<comment type="caution">
    <text evidence="7">The sequence shown here is derived from an EMBL/GenBank/DDBJ whole genome shotgun (WGS) entry which is preliminary data.</text>
</comment>
<dbReference type="EMBL" id="CALNXK010000031">
    <property type="protein sequence ID" value="CAH3117540.1"/>
    <property type="molecule type" value="Genomic_DNA"/>
</dbReference>
<feature type="transmembrane region" description="Helical" evidence="6">
    <location>
        <begin position="267"/>
        <end position="285"/>
    </location>
</feature>
<evidence type="ECO:0000256" key="2">
    <source>
        <dbReference type="ARBA" id="ARBA00010125"/>
    </source>
</evidence>
<dbReference type="Pfam" id="PF10160">
    <property type="entry name" value="Tmemb_40"/>
    <property type="match status" value="1"/>
</dbReference>
<dbReference type="Proteomes" id="UP001159405">
    <property type="component" value="Unassembled WGS sequence"/>
</dbReference>
<comment type="similarity">
    <text evidence="2">Belongs to the UPF0359 family.</text>
</comment>
<feature type="transmembrane region" description="Helical" evidence="6">
    <location>
        <begin position="40"/>
        <end position="60"/>
    </location>
</feature>
<evidence type="ECO:0000256" key="1">
    <source>
        <dbReference type="ARBA" id="ARBA00004141"/>
    </source>
</evidence>
<feature type="transmembrane region" description="Helical" evidence="6">
    <location>
        <begin position="233"/>
        <end position="255"/>
    </location>
</feature>
<keyword evidence="4 6" id="KW-1133">Transmembrane helix</keyword>
<evidence type="ECO:0000313" key="7">
    <source>
        <dbReference type="EMBL" id="CAH3117540.1"/>
    </source>
</evidence>
<feature type="transmembrane region" description="Helical" evidence="6">
    <location>
        <begin position="191"/>
        <end position="213"/>
    </location>
</feature>
<dbReference type="PANTHER" id="PTHR15876">
    <property type="entry name" value="TRANSMEMBRANE PROTEIN ADIPOCYTE-ASSOCIATED 1"/>
    <property type="match status" value="1"/>
</dbReference>
<sequence>MSTMSSSLFPNVSTTSVPDKDIVLDACQVILYGTVNPSSIRIFDVVLLIPNAFFLIFLVYRLGFAHIQLHKIKCPIVKTVYSMVVLVCVVGIIRCFVSMLLSSIQKHPHRDALPTKILWLLLSCFLLAVELSVIIFGVWAGNMQDGRKGVQRVLCVTSICAIAYSSAQAALEFVRCPGLKGIYGKHKYDLFGHGGLLFWSSTSLFFAMVYFVIVILPCTKLRECCIIPARKTFYGYCGFLCLINVVQGCAIVLLYTGFSDSLCVLDWTMFVYYTLFGPLVYWAFLKDFFGRTNFHVFTVGETNYVRQHMHTNDNESSDEYA</sequence>
<proteinExistence type="inferred from homology"/>